<dbReference type="InterPro" id="IPR054204">
    <property type="entry name" value="DUF6909"/>
</dbReference>
<protein>
    <submittedName>
        <fullName evidence="1">Uncharacterized protein</fullName>
    </submittedName>
</protein>
<dbReference type="EMBL" id="HBGQ01016285">
    <property type="protein sequence ID" value="CAD9382510.1"/>
    <property type="molecule type" value="Transcribed_RNA"/>
</dbReference>
<gene>
    <name evidence="1" type="ORF">AAND1436_LOCUS8081</name>
</gene>
<reference evidence="1" key="1">
    <citation type="submission" date="2021-01" db="EMBL/GenBank/DDBJ databases">
        <authorList>
            <person name="Corre E."/>
            <person name="Pelletier E."/>
            <person name="Niang G."/>
            <person name="Scheremetjew M."/>
            <person name="Finn R."/>
            <person name="Kale V."/>
            <person name="Holt S."/>
            <person name="Cochrane G."/>
            <person name="Meng A."/>
            <person name="Brown T."/>
            <person name="Cohen L."/>
        </authorList>
    </citation>
    <scope>NUCLEOTIDE SEQUENCE</scope>
    <source>
        <strain evidence="1">CCMP2222</strain>
    </source>
</reference>
<accession>A0A7S2AZX5</accession>
<sequence length="327" mass="35339">MEDLKVHVVQGATEAMWVMTSEYAQSEQPDVELEGQYGGRFEEADRRYARFLKASKQDKSLMQRLNGLNAGKHLYDPMSGPFSVSTELVSMESWTRAGEVDPVVTGELLARSAADRKCAVLLNAGYAFGSASWPMGLALRDSFGAALKSFHVIGKAGGLAGGVGDYQVPSSFFLWDRVGAPASVAPEVYRIDVSKVDLSLWSGKQPQVYSGGLMTVPSVVLQSHHLLDAAKLPPWGAVGIEMESLWFKRALPDTPGLYLYYTSDIPQAADSSLAHESYPWAEGQTLFNGLTRMVLVDILSGASTRVPALGVVALVGLALMAHGPERR</sequence>
<dbReference type="AlphaFoldDB" id="A0A7S2AZX5"/>
<proteinExistence type="predicted"/>
<organism evidence="1">
    <name type="scientific">Alexandrium andersonii</name>
    <dbReference type="NCBI Taxonomy" id="327968"/>
    <lineage>
        <taxon>Eukaryota</taxon>
        <taxon>Sar</taxon>
        <taxon>Alveolata</taxon>
        <taxon>Dinophyceae</taxon>
        <taxon>Gonyaulacales</taxon>
        <taxon>Pyrocystaceae</taxon>
        <taxon>Alexandrium</taxon>
    </lineage>
</organism>
<name>A0A7S2AZX5_9DINO</name>
<evidence type="ECO:0000313" key="1">
    <source>
        <dbReference type="EMBL" id="CAD9382510.1"/>
    </source>
</evidence>
<dbReference type="Pfam" id="PF21850">
    <property type="entry name" value="DUF6909"/>
    <property type="match status" value="1"/>
</dbReference>